<gene>
    <name evidence="5" type="ORF">GUJ93_ZPchr0012g18847</name>
</gene>
<name>A0A8J5WNE5_ZIZPA</name>
<feature type="compositionally biased region" description="Polar residues" evidence="3">
    <location>
        <begin position="398"/>
        <end position="415"/>
    </location>
</feature>
<feature type="region of interest" description="Disordered" evidence="3">
    <location>
        <begin position="315"/>
        <end position="434"/>
    </location>
</feature>
<keyword evidence="1" id="KW-0833">Ubl conjugation pathway</keyword>
<proteinExistence type="inferred from homology"/>
<reference evidence="5" key="1">
    <citation type="journal article" date="2021" name="bioRxiv">
        <title>Whole Genome Assembly and Annotation of Northern Wild Rice, Zizania palustris L., Supports a Whole Genome Duplication in the Zizania Genus.</title>
        <authorList>
            <person name="Haas M."/>
            <person name="Kono T."/>
            <person name="Macchietto M."/>
            <person name="Millas R."/>
            <person name="McGilp L."/>
            <person name="Shao M."/>
            <person name="Duquette J."/>
            <person name="Hirsch C.N."/>
            <person name="Kimball J."/>
        </authorList>
    </citation>
    <scope>NUCLEOTIDE SEQUENCE</scope>
    <source>
        <tissue evidence="5">Fresh leaf tissue</tissue>
    </source>
</reference>
<dbReference type="PROSITE" id="PS51649">
    <property type="entry name" value="NPH3"/>
    <property type="match status" value="1"/>
</dbReference>
<evidence type="ECO:0000256" key="3">
    <source>
        <dbReference type="SAM" id="MobiDB-lite"/>
    </source>
</evidence>
<organism evidence="5 6">
    <name type="scientific">Zizania palustris</name>
    <name type="common">Northern wild rice</name>
    <dbReference type="NCBI Taxonomy" id="103762"/>
    <lineage>
        <taxon>Eukaryota</taxon>
        <taxon>Viridiplantae</taxon>
        <taxon>Streptophyta</taxon>
        <taxon>Embryophyta</taxon>
        <taxon>Tracheophyta</taxon>
        <taxon>Spermatophyta</taxon>
        <taxon>Magnoliopsida</taxon>
        <taxon>Liliopsida</taxon>
        <taxon>Poales</taxon>
        <taxon>Poaceae</taxon>
        <taxon>BOP clade</taxon>
        <taxon>Oryzoideae</taxon>
        <taxon>Oryzeae</taxon>
        <taxon>Zizaniinae</taxon>
        <taxon>Zizania</taxon>
    </lineage>
</organism>
<dbReference type="PANTHER" id="PTHR32370">
    <property type="entry name" value="OS12G0117600 PROTEIN"/>
    <property type="match status" value="1"/>
</dbReference>
<keyword evidence="6" id="KW-1185">Reference proteome</keyword>
<dbReference type="GO" id="GO:0016567">
    <property type="term" value="P:protein ubiquitination"/>
    <property type="evidence" value="ECO:0007669"/>
    <property type="project" value="UniProtKB-UniPathway"/>
</dbReference>
<comment type="similarity">
    <text evidence="2">Belongs to the NPH3 family.</text>
</comment>
<accession>A0A8J5WNE5</accession>
<dbReference type="Proteomes" id="UP000729402">
    <property type="component" value="Unassembled WGS sequence"/>
</dbReference>
<dbReference type="UniPathway" id="UPA00143"/>
<dbReference type="InterPro" id="IPR027356">
    <property type="entry name" value="NPH3_dom"/>
</dbReference>
<feature type="compositionally biased region" description="Polar residues" evidence="3">
    <location>
        <begin position="348"/>
        <end position="363"/>
    </location>
</feature>
<dbReference type="AlphaFoldDB" id="A0A8J5WNE5"/>
<protein>
    <recommendedName>
        <fullName evidence="4">NPH3 domain-containing protein</fullName>
    </recommendedName>
</protein>
<dbReference type="EMBL" id="JAAALK010000080">
    <property type="protein sequence ID" value="KAG8093016.1"/>
    <property type="molecule type" value="Genomic_DNA"/>
</dbReference>
<comment type="caution">
    <text evidence="5">The sequence shown here is derived from an EMBL/GenBank/DDBJ whole genome shotgun (WGS) entry which is preliminary data.</text>
</comment>
<feature type="compositionally biased region" description="Polar residues" evidence="3">
    <location>
        <begin position="325"/>
        <end position="336"/>
    </location>
</feature>
<dbReference type="Pfam" id="PF03000">
    <property type="entry name" value="NPH3"/>
    <property type="match status" value="1"/>
</dbReference>
<evidence type="ECO:0000259" key="4">
    <source>
        <dbReference type="PROSITE" id="PS51649"/>
    </source>
</evidence>
<sequence length="434" mass="46890">MNVALIPTEGKWPISLQGASQSSLRTECVREDFGAASFYAAFQIFLYLRVGYNVLQFSRTYNKAGLQQRQHRPFRFKPLDTIISLLPTEQGSVPCSFLLKLLRAACLLGSDEAYRGNLVKRIGVKLDSASVSDLLIPANSDENAIMYDVDLISAMLEEFMAQHPSSSDDDDSANLQEDEEAMDAENTRLSGGSELAIAKLIDGYLAEIAKDPNLPLSKFVALAGMVPLTSRPLHDGLYRAIDMYLKEHPGLTKGEKKRLCGLMDCKKLSPDASMHAVQNERLPLRVVVQVLSFEQVRAAAARVDVAGGEVVPARSLLPREDGNPYGSSRSAVTTATETEDDQCVCGAPTSSDVNSFRSMSLANKGSDAGKNRGGGKAAKGSTLTTMPKKILSKLWSGKASNGENSSSDTSESPGSVNLEETRSTTSRNTRHSVS</sequence>
<feature type="domain" description="NPH3" evidence="4">
    <location>
        <begin position="1"/>
        <end position="297"/>
    </location>
</feature>
<evidence type="ECO:0000256" key="1">
    <source>
        <dbReference type="ARBA" id="ARBA00022786"/>
    </source>
</evidence>
<evidence type="ECO:0000313" key="5">
    <source>
        <dbReference type="EMBL" id="KAG8093016.1"/>
    </source>
</evidence>
<evidence type="ECO:0000313" key="6">
    <source>
        <dbReference type="Proteomes" id="UP000729402"/>
    </source>
</evidence>
<dbReference type="OrthoDB" id="624345at2759"/>
<reference evidence="5" key="2">
    <citation type="submission" date="2021-02" db="EMBL/GenBank/DDBJ databases">
        <authorList>
            <person name="Kimball J.A."/>
            <person name="Haas M.W."/>
            <person name="Macchietto M."/>
            <person name="Kono T."/>
            <person name="Duquette J."/>
            <person name="Shao M."/>
        </authorList>
    </citation>
    <scope>NUCLEOTIDE SEQUENCE</scope>
    <source>
        <tissue evidence="5">Fresh leaf tissue</tissue>
    </source>
</reference>
<dbReference type="InterPro" id="IPR043454">
    <property type="entry name" value="NPH3/RPT2-like"/>
</dbReference>
<evidence type="ECO:0000256" key="2">
    <source>
        <dbReference type="PROSITE-ProRule" id="PRU00982"/>
    </source>
</evidence>